<dbReference type="PROSITE" id="PS00261">
    <property type="entry name" value="GLYCO_HORMONE_BETA_1"/>
    <property type="match status" value="1"/>
</dbReference>
<dbReference type="Pfam" id="PF08742">
    <property type="entry name" value="C8"/>
    <property type="match status" value="1"/>
</dbReference>
<dbReference type="InterPro" id="IPR006207">
    <property type="entry name" value="Cys_knot_C"/>
</dbReference>
<evidence type="ECO:0000259" key="8">
    <source>
        <dbReference type="PROSITE" id="PS50184"/>
    </source>
</evidence>
<evidence type="ECO:0000256" key="4">
    <source>
        <dbReference type="ARBA" id="ARBA00023180"/>
    </source>
</evidence>
<evidence type="ECO:0000259" key="7">
    <source>
        <dbReference type="PROSITE" id="PS01225"/>
    </source>
</evidence>
<dbReference type="PANTHER" id="PTHR11339:SF406">
    <property type="entry name" value="MUCIN-5AC-LIKE"/>
    <property type="match status" value="1"/>
</dbReference>
<dbReference type="InterPro" id="IPR001846">
    <property type="entry name" value="VWF_type-D"/>
</dbReference>
<name>A0A8D3ASU7_SCOMX</name>
<dbReference type="SMART" id="SM00832">
    <property type="entry name" value="C8"/>
    <property type="match status" value="1"/>
</dbReference>
<dbReference type="InterPro" id="IPR014853">
    <property type="entry name" value="VWF/SSPO/ZAN-like_Cys-rich_dom"/>
</dbReference>
<dbReference type="SMART" id="SM00214">
    <property type="entry name" value="VWC"/>
    <property type="match status" value="1"/>
</dbReference>
<evidence type="ECO:0000256" key="6">
    <source>
        <dbReference type="SAM" id="MobiDB-lite"/>
    </source>
</evidence>
<dbReference type="Proteomes" id="UP000694558">
    <property type="component" value="Chromosome 5"/>
</dbReference>
<dbReference type="AlphaFoldDB" id="A0A8D3ASU7"/>
<dbReference type="PROSITE" id="PS01185">
    <property type="entry name" value="CTCK_1"/>
    <property type="match status" value="1"/>
</dbReference>
<dbReference type="SMART" id="SM00041">
    <property type="entry name" value="CT"/>
    <property type="match status" value="1"/>
</dbReference>
<proteinExistence type="predicted"/>
<dbReference type="InterPro" id="IPR018245">
    <property type="entry name" value="Gonadotropin_bsu_CS"/>
</dbReference>
<organism evidence="10 11">
    <name type="scientific">Scophthalmus maximus</name>
    <name type="common">Turbot</name>
    <name type="synonym">Psetta maxima</name>
    <dbReference type="NCBI Taxonomy" id="52904"/>
    <lineage>
        <taxon>Eukaryota</taxon>
        <taxon>Metazoa</taxon>
        <taxon>Chordata</taxon>
        <taxon>Craniata</taxon>
        <taxon>Vertebrata</taxon>
        <taxon>Euteleostomi</taxon>
        <taxon>Actinopterygii</taxon>
        <taxon>Neopterygii</taxon>
        <taxon>Teleostei</taxon>
        <taxon>Neoteleostei</taxon>
        <taxon>Acanthomorphata</taxon>
        <taxon>Carangaria</taxon>
        <taxon>Pleuronectiformes</taxon>
        <taxon>Pleuronectoidei</taxon>
        <taxon>Scophthalmidae</taxon>
        <taxon>Scophthalmus</taxon>
    </lineage>
</organism>
<feature type="domain" description="CTCK" evidence="7">
    <location>
        <begin position="805"/>
        <end position="893"/>
    </location>
</feature>
<keyword evidence="3 5" id="KW-1015">Disulfide bond</keyword>
<dbReference type="InterPro" id="IPR036084">
    <property type="entry name" value="Ser_inhib-like_sf"/>
</dbReference>
<dbReference type="Ensembl" id="ENSSMAT00000023223.2">
    <property type="protein sequence ID" value="ENSSMAP00000022960.2"/>
    <property type="gene ID" value="ENSSMAG00000013963.2"/>
</dbReference>
<accession>A0A8D3ASU7</accession>
<reference evidence="10" key="1">
    <citation type="submission" date="2023-05" db="EMBL/GenBank/DDBJ databases">
        <title>High-quality long-read genome of Scophthalmus maximus.</title>
        <authorList>
            <person name="Lien S."/>
            <person name="Martinez P."/>
        </authorList>
    </citation>
    <scope>NUCLEOTIDE SEQUENCE [LARGE SCALE GENOMIC DNA]</scope>
</reference>
<dbReference type="PROSITE" id="PS50184">
    <property type="entry name" value="VWFC_2"/>
    <property type="match status" value="1"/>
</dbReference>
<feature type="domain" description="VWFD" evidence="9">
    <location>
        <begin position="36"/>
        <end position="215"/>
    </location>
</feature>
<protein>
    <recommendedName>
        <fullName evidence="12">Mucin-2-like</fullName>
    </recommendedName>
</protein>
<dbReference type="PANTHER" id="PTHR11339">
    <property type="entry name" value="EXTRACELLULAR MATRIX GLYCOPROTEIN RELATED"/>
    <property type="match status" value="1"/>
</dbReference>
<keyword evidence="2" id="KW-0677">Repeat</keyword>
<feature type="domain" description="VWFC" evidence="8">
    <location>
        <begin position="372"/>
        <end position="436"/>
    </location>
</feature>
<evidence type="ECO:0000313" key="10">
    <source>
        <dbReference type="Ensembl" id="ENSSMAP00000022960.2"/>
    </source>
</evidence>
<feature type="region of interest" description="Disordered" evidence="6">
    <location>
        <begin position="485"/>
        <end position="675"/>
    </location>
</feature>
<evidence type="ECO:0000313" key="11">
    <source>
        <dbReference type="Proteomes" id="UP000694558"/>
    </source>
</evidence>
<feature type="compositionally biased region" description="Low complexity" evidence="6">
    <location>
        <begin position="620"/>
        <end position="630"/>
    </location>
</feature>
<dbReference type="GO" id="GO:0031012">
    <property type="term" value="C:extracellular matrix"/>
    <property type="evidence" value="ECO:0007669"/>
    <property type="project" value="TreeGrafter"/>
</dbReference>
<dbReference type="PROSITE" id="PS01225">
    <property type="entry name" value="CTCK_2"/>
    <property type="match status" value="1"/>
</dbReference>
<dbReference type="GeneTree" id="ENSGT00940000163235"/>
<evidence type="ECO:0000259" key="9">
    <source>
        <dbReference type="PROSITE" id="PS51233"/>
    </source>
</evidence>
<evidence type="ECO:0000256" key="5">
    <source>
        <dbReference type="PROSITE-ProRule" id="PRU00039"/>
    </source>
</evidence>
<feature type="compositionally biased region" description="Low complexity" evidence="6">
    <location>
        <begin position="500"/>
        <end position="511"/>
    </location>
</feature>
<evidence type="ECO:0000256" key="1">
    <source>
        <dbReference type="ARBA" id="ARBA00022702"/>
    </source>
</evidence>
<keyword evidence="4" id="KW-0325">Glycoprotein</keyword>
<evidence type="ECO:0008006" key="12">
    <source>
        <dbReference type="Google" id="ProtNLM"/>
    </source>
</evidence>
<dbReference type="GO" id="GO:0005615">
    <property type="term" value="C:extracellular space"/>
    <property type="evidence" value="ECO:0007669"/>
    <property type="project" value="TreeGrafter"/>
</dbReference>
<feature type="disulfide bond" evidence="5">
    <location>
        <begin position="831"/>
        <end position="885"/>
    </location>
</feature>
<dbReference type="PROSITE" id="PS51233">
    <property type="entry name" value="VWFD"/>
    <property type="match status" value="1"/>
</dbReference>
<feature type="disulfide bond" evidence="5">
    <location>
        <begin position="835"/>
        <end position="887"/>
    </location>
</feature>
<dbReference type="SUPFAM" id="SSF57567">
    <property type="entry name" value="Serine protease inhibitors"/>
    <property type="match status" value="1"/>
</dbReference>
<dbReference type="Gene3D" id="2.10.25.10">
    <property type="entry name" value="Laminin"/>
    <property type="match status" value="1"/>
</dbReference>
<keyword evidence="1" id="KW-0372">Hormone</keyword>
<dbReference type="InterPro" id="IPR050780">
    <property type="entry name" value="Mucin_vWF_Thrombospondin_sf"/>
</dbReference>
<evidence type="ECO:0000256" key="2">
    <source>
        <dbReference type="ARBA" id="ARBA00022737"/>
    </source>
</evidence>
<feature type="region of interest" description="Disordered" evidence="6">
    <location>
        <begin position="201"/>
        <end position="231"/>
    </location>
</feature>
<feature type="compositionally biased region" description="Low complexity" evidence="6">
    <location>
        <begin position="217"/>
        <end position="231"/>
    </location>
</feature>
<dbReference type="GO" id="GO:0005179">
    <property type="term" value="F:hormone activity"/>
    <property type="evidence" value="ECO:0007669"/>
    <property type="project" value="UniProtKB-KW"/>
</dbReference>
<dbReference type="InterPro" id="IPR001007">
    <property type="entry name" value="VWF_dom"/>
</dbReference>
<reference evidence="10" key="2">
    <citation type="submission" date="2025-08" db="UniProtKB">
        <authorList>
            <consortium name="Ensembl"/>
        </authorList>
    </citation>
    <scope>IDENTIFICATION</scope>
</reference>
<evidence type="ECO:0000256" key="3">
    <source>
        <dbReference type="ARBA" id="ARBA00023157"/>
    </source>
</evidence>
<dbReference type="SMART" id="SM00216">
    <property type="entry name" value="VWD"/>
    <property type="match status" value="1"/>
</dbReference>
<sequence>MPTSCPTVQQLICANGRNAVKTYDNDECCFQYECQCVCSVWSGSHYKTFDGNTYDFNKNCTYYLVKEIITKYNLSILVNNHDCDPTESTFCSQDLIVIYQSYKVVFTQEKTSESSENAVYLNDKRIYPAYSNSVLRFTSTDMVVTMEIPGIDVEVVYRASSFSIDLPYSLFEGNTEGQCGTCDNYQPNDCRSPNGQMESCSDSAGQWSDPSSPCINPTTTTAPTSTTKPPFTTSQPTCKPAICDLLKTSVFEPCHSVISPGPYVTTCVSDICKNGNNTCTSLEAYATECSNAGVCIDWRNATKGQCEHKCPIDQVYKACGPKVELTCNGRYNKKFQASMMAANNNSKEGCFCTNGATLFNPEDDTCVESCYCVGPTGKPQPINETWTVGCSLCGCDTDSMSVKCKPVVCPTIPSPICNPPYKLVETDGCCPKLSCECDLSLCPTLKTCKPGFQLNITNSTCCQSYECVPKGVCVYNMTEYKPGAKIPWTPGTTPEPPTEAPSTSELTSKTTAPPPGPGQPSGTTAAPSGPGQPKGTTAAPSGPGQPLGTTAAPSGPGQPKGTTAAPSGPGQPLGTTAAPSGPGQPKGTTAAPSGPGQPKGTTAAPSGPGQPKGTTAAPSGPGQPKGTTAPQPGPGQPKGTTAPQPGPGQPKGTTAPQPGEGGSTMGPISEESTTPGPCKECYCGPKMDPNTKLNGIMCKPIVCNKKCSIGYEYQTTPDKCCGTCVQTACVVVSPDNTSLVIEVDKTSVSPTDKCVQYTCLKIDGKFHTKETETICPQFNPLDCVPGTETTDANGCCKSCKPRAACEVVQSNETVIEVGGCKSTQPVNMAYCAGHCGSMSMYSAAANMMMHKCECCQEARTSQIQVELTCADNSKVQHSYTLVEACRCTPAECVPGTTPRSQRRRRR</sequence>
<feature type="disulfide bond" evidence="5">
    <location>
        <begin position="805"/>
        <end position="855"/>
    </location>
</feature>
<feature type="disulfide bond" evidence="5">
    <location>
        <begin position="820"/>
        <end position="869"/>
    </location>
</feature>
<dbReference type="Pfam" id="PF00094">
    <property type="entry name" value="VWD"/>
    <property type="match status" value="1"/>
</dbReference>
<feature type="compositionally biased region" description="Polar residues" evidence="6">
    <location>
        <begin position="201"/>
        <end position="216"/>
    </location>
</feature>